<sequence>MATAVAMPRSDRTSQCPAMHNALAALLSAALVASNSTALTSADADGDKWVQLVPAGTFSGRAGGGPWTTGDRASMETIVANTRQYAGSTDLVIDYDHQAVFGAVPGVGGTARAAGWIKELQARDDGIWGRVQWTAAASAAIKASEYRYLSPVFFHDKTSGRVLAIRMAGLTNTPNLDLVAVAASALLPNNNPTGDNMDKILSALGLAKGTNEDGVVAAINAHLTSSTAIARAAGLTEAAKPEDVVTAINSIVADRAKFAQAAGLTAAAKSDEIVTAVQSAVAGAKPDPTKFVPIEQVTALQNDVKELQKTLTADKAEEAVNSAIKEGKLAPALKDWGLDLYKADPKKFETFAGSAPVLTTPQLKTPKKDGTAAEALTEAQLAVCSQLGIKPEDFKKTLADEAKA</sequence>
<evidence type="ECO:0000313" key="3">
    <source>
        <dbReference type="Proteomes" id="UP000273786"/>
    </source>
</evidence>
<evidence type="ECO:0000313" key="2">
    <source>
        <dbReference type="EMBL" id="RRH98080.1"/>
    </source>
</evidence>
<feature type="chain" id="PRO_5017939248" description="Mu-like prophage I protein" evidence="1">
    <location>
        <begin position="39"/>
        <end position="404"/>
    </location>
</feature>
<name>A0A3P3FHC9_9HYPH</name>
<evidence type="ECO:0000256" key="1">
    <source>
        <dbReference type="SAM" id="SignalP"/>
    </source>
</evidence>
<gene>
    <name evidence="2" type="ORF">EH240_19990</name>
</gene>
<protein>
    <recommendedName>
        <fullName evidence="4">Mu-like prophage I protein</fullName>
    </recommendedName>
</protein>
<evidence type="ECO:0008006" key="4">
    <source>
        <dbReference type="Google" id="ProtNLM"/>
    </source>
</evidence>
<reference evidence="2 3" key="1">
    <citation type="submission" date="2018-11" db="EMBL/GenBank/DDBJ databases">
        <title>the genome of Mesorhizobium tamadayense DSM 28320.</title>
        <authorList>
            <person name="Gao J."/>
        </authorList>
    </citation>
    <scope>NUCLEOTIDE SEQUENCE [LARGE SCALE GENOMIC DNA]</scope>
    <source>
        <strain evidence="2 3">DSM 28320</strain>
    </source>
</reference>
<keyword evidence="3" id="KW-1185">Reference proteome</keyword>
<keyword evidence="1" id="KW-0732">Signal</keyword>
<dbReference type="InterPro" id="IPR012106">
    <property type="entry name" value="Phage_Mu_Gp1"/>
</dbReference>
<dbReference type="Pfam" id="PF10123">
    <property type="entry name" value="Mu-like_Pro"/>
    <property type="match status" value="1"/>
</dbReference>
<dbReference type="EMBL" id="RQXT01000025">
    <property type="protein sequence ID" value="RRH98080.1"/>
    <property type="molecule type" value="Genomic_DNA"/>
</dbReference>
<accession>A0A3P3FHC9</accession>
<dbReference type="AlphaFoldDB" id="A0A3P3FHC9"/>
<dbReference type="Proteomes" id="UP000273786">
    <property type="component" value="Unassembled WGS sequence"/>
</dbReference>
<dbReference type="PIRSF" id="PIRSF016624">
    <property type="entry name" value="Mu_prophg_I"/>
    <property type="match status" value="1"/>
</dbReference>
<organism evidence="2 3">
    <name type="scientific">Mesorhizobium tamadayense</name>
    <dbReference type="NCBI Taxonomy" id="425306"/>
    <lineage>
        <taxon>Bacteria</taxon>
        <taxon>Pseudomonadati</taxon>
        <taxon>Pseudomonadota</taxon>
        <taxon>Alphaproteobacteria</taxon>
        <taxon>Hyphomicrobiales</taxon>
        <taxon>Phyllobacteriaceae</taxon>
        <taxon>Mesorhizobium</taxon>
    </lineage>
</organism>
<dbReference type="OrthoDB" id="7306769at2"/>
<feature type="signal peptide" evidence="1">
    <location>
        <begin position="1"/>
        <end position="38"/>
    </location>
</feature>
<comment type="caution">
    <text evidence="2">The sequence shown here is derived from an EMBL/GenBank/DDBJ whole genome shotgun (WGS) entry which is preliminary data.</text>
</comment>
<proteinExistence type="predicted"/>